<organism evidence="2 3">
    <name type="scientific">Brachionus plicatilis</name>
    <name type="common">Marine rotifer</name>
    <name type="synonym">Brachionus muelleri</name>
    <dbReference type="NCBI Taxonomy" id="10195"/>
    <lineage>
        <taxon>Eukaryota</taxon>
        <taxon>Metazoa</taxon>
        <taxon>Spiralia</taxon>
        <taxon>Gnathifera</taxon>
        <taxon>Rotifera</taxon>
        <taxon>Eurotatoria</taxon>
        <taxon>Monogononta</taxon>
        <taxon>Pseudotrocha</taxon>
        <taxon>Ploima</taxon>
        <taxon>Brachionidae</taxon>
        <taxon>Brachionus</taxon>
    </lineage>
</organism>
<gene>
    <name evidence="2" type="ORF">BpHYR1_034670</name>
</gene>
<feature type="domain" description="Dynein heavy chain C-terminal" evidence="1">
    <location>
        <begin position="71"/>
        <end position="327"/>
    </location>
</feature>
<dbReference type="EMBL" id="REGN01002173">
    <property type="protein sequence ID" value="RNA29732.1"/>
    <property type="molecule type" value="Genomic_DNA"/>
</dbReference>
<dbReference type="InterPro" id="IPR026983">
    <property type="entry name" value="DHC"/>
</dbReference>
<dbReference type="EC" id="3.6.1.15" evidence="2"/>
<dbReference type="AlphaFoldDB" id="A0A3M7S1U9"/>
<dbReference type="Proteomes" id="UP000276133">
    <property type="component" value="Unassembled WGS sequence"/>
</dbReference>
<dbReference type="PANTHER" id="PTHR46961:SF13">
    <property type="entry name" value="DYNEIN AXONEMAL HEAVY CHAIN 3"/>
    <property type="match status" value="1"/>
</dbReference>
<dbReference type="STRING" id="10195.A0A3M7S1U9"/>
<dbReference type="OrthoDB" id="10251809at2759"/>
<keyword evidence="3" id="KW-1185">Reference proteome</keyword>
<keyword evidence="2" id="KW-0378">Hydrolase</keyword>
<dbReference type="Pfam" id="PF18199">
    <property type="entry name" value="Dynein_C"/>
    <property type="match status" value="1"/>
</dbReference>
<comment type="caution">
    <text evidence="2">The sequence shown here is derived from an EMBL/GenBank/DDBJ whole genome shotgun (WGS) entry which is preliminary data.</text>
</comment>
<accession>A0A3M7S1U9</accession>
<proteinExistence type="predicted"/>
<dbReference type="GO" id="GO:0030286">
    <property type="term" value="C:dynein complex"/>
    <property type="evidence" value="ECO:0007669"/>
    <property type="project" value="InterPro"/>
</dbReference>
<reference evidence="2 3" key="1">
    <citation type="journal article" date="2018" name="Sci. Rep.">
        <title>Genomic signatures of local adaptation to the degree of environmental predictability in rotifers.</title>
        <authorList>
            <person name="Franch-Gras L."/>
            <person name="Hahn C."/>
            <person name="Garcia-Roger E.M."/>
            <person name="Carmona M.J."/>
            <person name="Serra M."/>
            <person name="Gomez A."/>
        </authorList>
    </citation>
    <scope>NUCLEOTIDE SEQUENCE [LARGE SCALE GENOMIC DNA]</scope>
    <source>
        <strain evidence="2">HYR1</strain>
    </source>
</reference>
<dbReference type="Gene3D" id="3.10.490.20">
    <property type="match status" value="1"/>
</dbReference>
<sequence length="350" mass="40876">MQVLNLGHEKFKNTCLDHALNFECHMFNAAFIRTALRCSWLLANVQSPTTSNDHKKENYLNFYLSYDLDTLIKINKRSIRKIEISYPVSYSESMNTVLTQELVRYNNLLLCIKESLNDVKKAIKGQILITPELEQIFHSILLNKIPDLWASKSYPSLKPLANYITDLCKRLNFFQMWIDRGSPVVYWISGFYFTQSFLTGVMQNYARKHKIPIDLLEFHFKYESAEPRIKPAEGAFIDGIHLQGARWCTKTQLLTESFPKILFDTLPILHLIPTEKKADDKSAYRCPVYKTSLRRGELSTTGHSSNYVFTINIPIDTYESHWINRGLNKELFLILKRIYTKHNTYIKLNL</sequence>
<dbReference type="InterPro" id="IPR041228">
    <property type="entry name" value="Dynein_C"/>
</dbReference>
<dbReference type="GO" id="GO:0007018">
    <property type="term" value="P:microtubule-based movement"/>
    <property type="evidence" value="ECO:0007669"/>
    <property type="project" value="InterPro"/>
</dbReference>
<dbReference type="GO" id="GO:0051959">
    <property type="term" value="F:dynein light intermediate chain binding"/>
    <property type="evidence" value="ECO:0007669"/>
    <property type="project" value="InterPro"/>
</dbReference>
<dbReference type="GO" id="GO:0017111">
    <property type="term" value="F:ribonucleoside triphosphate phosphatase activity"/>
    <property type="evidence" value="ECO:0007669"/>
    <property type="project" value="UniProtKB-EC"/>
</dbReference>
<dbReference type="InterPro" id="IPR043160">
    <property type="entry name" value="Dynein_C_barrel"/>
</dbReference>
<protein>
    <submittedName>
        <fullName evidence="2">Dynein heavy chain axonemal</fullName>
        <ecNumber evidence="2">3.6.1.15</ecNumber>
    </submittedName>
</protein>
<name>A0A3M7S1U9_BRAPC</name>
<dbReference type="PANTHER" id="PTHR46961">
    <property type="entry name" value="DYNEIN HEAVY CHAIN 1, AXONEMAL-LIKE PROTEIN"/>
    <property type="match status" value="1"/>
</dbReference>
<dbReference type="FunFam" id="3.10.490.20:FF:000009">
    <property type="entry name" value="Dynein heavy chain 4"/>
    <property type="match status" value="1"/>
</dbReference>
<evidence type="ECO:0000259" key="1">
    <source>
        <dbReference type="Pfam" id="PF18199"/>
    </source>
</evidence>
<evidence type="ECO:0000313" key="2">
    <source>
        <dbReference type="EMBL" id="RNA29732.1"/>
    </source>
</evidence>
<dbReference type="Gene3D" id="1.20.1270.280">
    <property type="match status" value="1"/>
</dbReference>
<evidence type="ECO:0000313" key="3">
    <source>
        <dbReference type="Proteomes" id="UP000276133"/>
    </source>
</evidence>
<dbReference type="GO" id="GO:0045505">
    <property type="term" value="F:dynein intermediate chain binding"/>
    <property type="evidence" value="ECO:0007669"/>
    <property type="project" value="InterPro"/>
</dbReference>